<dbReference type="EMBL" id="JAAQTO010000023">
    <property type="protein sequence ID" value="NIC05695.1"/>
    <property type="molecule type" value="Genomic_DNA"/>
</dbReference>
<keyword evidence="1" id="KW-0812">Transmembrane</keyword>
<dbReference type="InterPro" id="IPR010331">
    <property type="entry name" value="ExoD"/>
</dbReference>
<dbReference type="PIRSF" id="PIRSF033239">
    <property type="entry name" value="ExoD"/>
    <property type="match status" value="1"/>
</dbReference>
<reference evidence="2 3" key="1">
    <citation type="submission" date="2020-03" db="EMBL/GenBank/DDBJ databases">
        <title>Identification of Halomonas strains.</title>
        <authorList>
            <person name="Xiao Z."/>
            <person name="Dong F."/>
            <person name="Wang Z."/>
            <person name="Zhao J.-Y."/>
        </authorList>
    </citation>
    <scope>NUCLEOTIDE SEQUENCE [LARGE SCALE GENOMIC DNA]</scope>
    <source>
        <strain evidence="2 3">DX6</strain>
    </source>
</reference>
<organism evidence="2 3">
    <name type="scientific">Billgrantia bachuensis</name>
    <dbReference type="NCBI Taxonomy" id="2717286"/>
    <lineage>
        <taxon>Bacteria</taxon>
        <taxon>Pseudomonadati</taxon>
        <taxon>Pseudomonadota</taxon>
        <taxon>Gammaproteobacteria</taxon>
        <taxon>Oceanospirillales</taxon>
        <taxon>Halomonadaceae</taxon>
        <taxon>Billgrantia</taxon>
    </lineage>
</organism>
<feature type="transmembrane region" description="Helical" evidence="1">
    <location>
        <begin position="186"/>
        <end position="207"/>
    </location>
</feature>
<dbReference type="Proteomes" id="UP001318321">
    <property type="component" value="Unassembled WGS sequence"/>
</dbReference>
<keyword evidence="1" id="KW-1133">Transmembrane helix</keyword>
<evidence type="ECO:0000313" key="3">
    <source>
        <dbReference type="Proteomes" id="UP001318321"/>
    </source>
</evidence>
<sequence>MEARVSQAETDQQHEPHNLEQMLDRFELAERDEKTDQVTLGDVLYEVGRRSFAPLLLVPGIITLLPIVGDIPGVPTLMALLVLLVAVQLLFRAHHFWIPKFLLNRSVSKHKLDKAVNWSRRPARFLDKFLKPRLAFLTHGPGIVAVALACIAIALAMPPMEVVPFTANGAGLALTLFGLSLMAHDGLLAAVAFVMTFATLLFVYLGLF</sequence>
<evidence type="ECO:0000313" key="2">
    <source>
        <dbReference type="EMBL" id="NIC05695.1"/>
    </source>
</evidence>
<name>A0ABX0PT71_9GAMM</name>
<dbReference type="PANTHER" id="PTHR41795">
    <property type="entry name" value="EXOPOLYSACCHARIDE SYNTHESIS PROTEIN"/>
    <property type="match status" value="1"/>
</dbReference>
<feature type="transmembrane region" description="Helical" evidence="1">
    <location>
        <begin position="52"/>
        <end position="68"/>
    </location>
</feature>
<comment type="caution">
    <text evidence="2">The sequence shown here is derived from an EMBL/GenBank/DDBJ whole genome shotgun (WGS) entry which is preliminary data.</text>
</comment>
<keyword evidence="1" id="KW-0472">Membrane</keyword>
<gene>
    <name evidence="2" type="ORF">HBJ55_09685</name>
</gene>
<keyword evidence="3" id="KW-1185">Reference proteome</keyword>
<feature type="transmembrane region" description="Helical" evidence="1">
    <location>
        <begin position="134"/>
        <end position="156"/>
    </location>
</feature>
<evidence type="ECO:0000256" key="1">
    <source>
        <dbReference type="SAM" id="Phobius"/>
    </source>
</evidence>
<dbReference type="Pfam" id="PF06055">
    <property type="entry name" value="ExoD"/>
    <property type="match status" value="1"/>
</dbReference>
<protein>
    <submittedName>
        <fullName evidence="2">Exopolysaccharide biosynthesis protein</fullName>
    </submittedName>
</protein>
<dbReference type="PANTHER" id="PTHR41795:SF1">
    <property type="entry name" value="EXOPOLYSACCHARIDE SYNTHESIS PROTEIN"/>
    <property type="match status" value="1"/>
</dbReference>
<proteinExistence type="predicted"/>
<feature type="transmembrane region" description="Helical" evidence="1">
    <location>
        <begin position="74"/>
        <end position="91"/>
    </location>
</feature>
<accession>A0ABX0PT71</accession>